<protein>
    <submittedName>
        <fullName evidence="4">Two component transcriptional regulator, LytTR family</fullName>
    </submittedName>
</protein>
<dbReference type="SUPFAM" id="SSF52172">
    <property type="entry name" value="CheY-like"/>
    <property type="match status" value="1"/>
</dbReference>
<sequence>MNCIILDDESVSREILTFLCNKQPELSLKGSFASAIEAFRFLNSSEVDLIFLDIHMPGFNGFDFIQTLKNPPLVIITSSDKGQAIHAFEYDSIIDFLSKPIDPERFVKSVQKASNMLIERVTVKTKENKPQESDQFYINIDKKLIKLDLKQVYFFKAQGDYVQILLEKGEYLVHTTLSNVLDKLPSDSFFQVHRSYIINLSKIIDIQDNTVLIDKTVIPISRYKKADLMRRINLF</sequence>
<dbReference type="AlphaFoldDB" id="A0A1M7ZHX5"/>
<dbReference type="GO" id="GO:0000156">
    <property type="term" value="F:phosphorelay response regulator activity"/>
    <property type="evidence" value="ECO:0007669"/>
    <property type="project" value="InterPro"/>
</dbReference>
<reference evidence="5" key="1">
    <citation type="submission" date="2016-12" db="EMBL/GenBank/DDBJ databases">
        <authorList>
            <person name="Varghese N."/>
            <person name="Submissions S."/>
        </authorList>
    </citation>
    <scope>NUCLEOTIDE SEQUENCE [LARGE SCALE GENOMIC DNA]</scope>
    <source>
        <strain evidence="5">DSM 25035</strain>
    </source>
</reference>
<dbReference type="Gene3D" id="2.40.50.1020">
    <property type="entry name" value="LytTr DNA-binding domain"/>
    <property type="match status" value="1"/>
</dbReference>
<dbReference type="InterPro" id="IPR007492">
    <property type="entry name" value="LytTR_DNA-bd_dom"/>
</dbReference>
<dbReference type="Proteomes" id="UP000184609">
    <property type="component" value="Unassembled WGS sequence"/>
</dbReference>
<dbReference type="PROSITE" id="PS50930">
    <property type="entry name" value="HTH_LYTTR"/>
    <property type="match status" value="1"/>
</dbReference>
<accession>A0A1M7ZHX5</accession>
<dbReference type="Pfam" id="PF04397">
    <property type="entry name" value="LytTR"/>
    <property type="match status" value="1"/>
</dbReference>
<keyword evidence="1" id="KW-0597">Phosphoprotein</keyword>
<feature type="modified residue" description="4-aspartylphosphate" evidence="1">
    <location>
        <position position="53"/>
    </location>
</feature>
<dbReference type="PANTHER" id="PTHR37299">
    <property type="entry name" value="TRANSCRIPTIONAL REGULATOR-RELATED"/>
    <property type="match status" value="1"/>
</dbReference>
<dbReference type="SMART" id="SM00448">
    <property type="entry name" value="REC"/>
    <property type="match status" value="1"/>
</dbReference>
<gene>
    <name evidence="4" type="ORF">SAMN04488108_3499</name>
</gene>
<dbReference type="EMBL" id="FRXN01000005">
    <property type="protein sequence ID" value="SHO64510.1"/>
    <property type="molecule type" value="Genomic_DNA"/>
</dbReference>
<evidence type="ECO:0000256" key="1">
    <source>
        <dbReference type="PROSITE-ProRule" id="PRU00169"/>
    </source>
</evidence>
<dbReference type="Pfam" id="PF00072">
    <property type="entry name" value="Response_reg"/>
    <property type="match status" value="1"/>
</dbReference>
<proteinExistence type="predicted"/>
<feature type="domain" description="HTH LytTR-type" evidence="3">
    <location>
        <begin position="136"/>
        <end position="234"/>
    </location>
</feature>
<name>A0A1M7ZHX5_9BACT</name>
<evidence type="ECO:0000259" key="2">
    <source>
        <dbReference type="PROSITE" id="PS50110"/>
    </source>
</evidence>
<evidence type="ECO:0000313" key="5">
    <source>
        <dbReference type="Proteomes" id="UP000184609"/>
    </source>
</evidence>
<dbReference type="Gene3D" id="3.40.50.2300">
    <property type="match status" value="1"/>
</dbReference>
<dbReference type="RefSeq" id="WP_073573095.1">
    <property type="nucleotide sequence ID" value="NZ_FRXN01000005.1"/>
</dbReference>
<dbReference type="InterPro" id="IPR011006">
    <property type="entry name" value="CheY-like_superfamily"/>
</dbReference>
<keyword evidence="5" id="KW-1185">Reference proteome</keyword>
<dbReference type="PROSITE" id="PS50110">
    <property type="entry name" value="RESPONSE_REGULATORY"/>
    <property type="match status" value="1"/>
</dbReference>
<dbReference type="GO" id="GO:0003677">
    <property type="term" value="F:DNA binding"/>
    <property type="evidence" value="ECO:0007669"/>
    <property type="project" value="InterPro"/>
</dbReference>
<dbReference type="InterPro" id="IPR046947">
    <property type="entry name" value="LytR-like"/>
</dbReference>
<dbReference type="InterPro" id="IPR001789">
    <property type="entry name" value="Sig_transdc_resp-reg_receiver"/>
</dbReference>
<dbReference type="PANTHER" id="PTHR37299:SF1">
    <property type="entry name" value="STAGE 0 SPORULATION PROTEIN A HOMOLOG"/>
    <property type="match status" value="1"/>
</dbReference>
<evidence type="ECO:0000313" key="4">
    <source>
        <dbReference type="EMBL" id="SHO64510.1"/>
    </source>
</evidence>
<dbReference type="OrthoDB" id="1646880at2"/>
<organism evidence="4 5">
    <name type="scientific">Algoriphagus zhangzhouensis</name>
    <dbReference type="NCBI Taxonomy" id="1073327"/>
    <lineage>
        <taxon>Bacteria</taxon>
        <taxon>Pseudomonadati</taxon>
        <taxon>Bacteroidota</taxon>
        <taxon>Cytophagia</taxon>
        <taxon>Cytophagales</taxon>
        <taxon>Cyclobacteriaceae</taxon>
        <taxon>Algoriphagus</taxon>
    </lineage>
</organism>
<evidence type="ECO:0000259" key="3">
    <source>
        <dbReference type="PROSITE" id="PS50930"/>
    </source>
</evidence>
<dbReference type="STRING" id="1073327.SAMN04488108_3499"/>
<dbReference type="SMART" id="SM00850">
    <property type="entry name" value="LytTR"/>
    <property type="match status" value="1"/>
</dbReference>
<feature type="domain" description="Response regulatory" evidence="2">
    <location>
        <begin position="2"/>
        <end position="114"/>
    </location>
</feature>